<comment type="caution">
    <text evidence="12">The sequence shown here is derived from an EMBL/GenBank/DDBJ whole genome shotgun (WGS) entry which is preliminary data.</text>
</comment>
<evidence type="ECO:0000256" key="2">
    <source>
        <dbReference type="ARBA" id="ARBA00001936"/>
    </source>
</evidence>
<name>A0A6A7RW36_9PROT</name>
<dbReference type="PANTHER" id="PTHR43226:SF4">
    <property type="entry name" value="XAA-PRO AMINOPEPTIDASE 3"/>
    <property type="match status" value="1"/>
</dbReference>
<protein>
    <recommendedName>
        <fullName evidence="4">Xaa-Pro aminopeptidase</fullName>
        <ecNumber evidence="4">3.4.11.9</ecNumber>
    </recommendedName>
</protein>
<keyword evidence="12" id="KW-0031">Aminopeptidase</keyword>
<evidence type="ECO:0000259" key="11">
    <source>
        <dbReference type="Pfam" id="PF00557"/>
    </source>
</evidence>
<evidence type="ECO:0000256" key="5">
    <source>
        <dbReference type="ARBA" id="ARBA00022670"/>
    </source>
</evidence>
<dbReference type="PANTHER" id="PTHR43226">
    <property type="entry name" value="XAA-PRO AMINOPEPTIDASE 3"/>
    <property type="match status" value="1"/>
</dbReference>
<keyword evidence="9" id="KW-0464">Manganese</keyword>
<dbReference type="Pfam" id="PF00557">
    <property type="entry name" value="Peptidase_M24"/>
    <property type="match status" value="1"/>
</dbReference>
<dbReference type="GO" id="GO:0008237">
    <property type="term" value="F:metallopeptidase activity"/>
    <property type="evidence" value="ECO:0007669"/>
    <property type="project" value="UniProtKB-KW"/>
</dbReference>
<feature type="non-terminal residue" evidence="12">
    <location>
        <position position="1"/>
    </location>
</feature>
<evidence type="ECO:0000256" key="6">
    <source>
        <dbReference type="ARBA" id="ARBA00022723"/>
    </source>
</evidence>
<accession>A0A6A7RW36</accession>
<dbReference type="InterPro" id="IPR001131">
    <property type="entry name" value="Peptidase_M24B_aminopep-P_CS"/>
</dbReference>
<keyword evidence="7" id="KW-0378">Hydrolase</keyword>
<keyword evidence="8" id="KW-0482">Metalloprotease</keyword>
<evidence type="ECO:0000256" key="7">
    <source>
        <dbReference type="ARBA" id="ARBA00022801"/>
    </source>
</evidence>
<sequence length="121" mass="13238">VLSQGLIDLKLLSGSVDGAIESAAYKPWYMHRTGHWLGLDVHDAGEYKTGSAEEDWVRLLPGMTLTVEPGLYLRPGSGVPEHLHGIGVRIEDDVLVTGDGCLTYTNAPRTVAEIEEVMRHE</sequence>
<dbReference type="InterPro" id="IPR000994">
    <property type="entry name" value="Pept_M24"/>
</dbReference>
<gene>
    <name evidence="12" type="ORF">CRU78_14420</name>
</gene>
<dbReference type="GO" id="GO:0005829">
    <property type="term" value="C:cytosol"/>
    <property type="evidence" value="ECO:0007669"/>
    <property type="project" value="TreeGrafter"/>
</dbReference>
<evidence type="ECO:0000256" key="9">
    <source>
        <dbReference type="ARBA" id="ARBA00023211"/>
    </source>
</evidence>
<evidence type="ECO:0000256" key="3">
    <source>
        <dbReference type="ARBA" id="ARBA00008766"/>
    </source>
</evidence>
<feature type="domain" description="Peptidase M24" evidence="11">
    <location>
        <begin position="15"/>
        <end position="97"/>
    </location>
</feature>
<organism evidence="12 13">
    <name type="scientific">Candidatus Accumulibacter phosphatis</name>
    <dbReference type="NCBI Taxonomy" id="327160"/>
    <lineage>
        <taxon>Bacteria</taxon>
        <taxon>Pseudomonadati</taxon>
        <taxon>Pseudomonadota</taxon>
        <taxon>Betaproteobacteria</taxon>
        <taxon>Candidatus Accumulibacter</taxon>
    </lineage>
</organism>
<dbReference type="SUPFAM" id="SSF55920">
    <property type="entry name" value="Creatinase/aminopeptidase"/>
    <property type="match status" value="1"/>
</dbReference>
<comment type="catalytic activity">
    <reaction evidence="1">
        <text>Release of any N-terminal amino acid, including proline, that is linked to proline, even from a dipeptide or tripeptide.</text>
        <dbReference type="EC" id="3.4.11.9"/>
    </reaction>
</comment>
<dbReference type="GO" id="GO:0046872">
    <property type="term" value="F:metal ion binding"/>
    <property type="evidence" value="ECO:0007669"/>
    <property type="project" value="UniProtKB-KW"/>
</dbReference>
<dbReference type="GO" id="GO:0004177">
    <property type="term" value="F:aminopeptidase activity"/>
    <property type="evidence" value="ECO:0007669"/>
    <property type="project" value="UniProtKB-KW"/>
</dbReference>
<keyword evidence="6 10" id="KW-0479">Metal-binding</keyword>
<reference evidence="12 13" key="1">
    <citation type="submission" date="2017-09" db="EMBL/GenBank/DDBJ databases">
        <title>Metagenomic Analysis Reveals Denitrifying Candidatus Accumulibacter and Flanking Population as a Source of N2O.</title>
        <authorList>
            <person name="Gao H."/>
            <person name="Mao Y."/>
            <person name="Zhao X."/>
            <person name="Liu W.-T."/>
            <person name="Zhang T."/>
            <person name="Wells G."/>
        </authorList>
    </citation>
    <scope>NUCLEOTIDE SEQUENCE [LARGE SCALE GENOMIC DNA]</scope>
    <source>
        <strain evidence="12">CANDO_2_IC</strain>
    </source>
</reference>
<comment type="similarity">
    <text evidence="3 10">Belongs to the peptidase M24B family.</text>
</comment>
<evidence type="ECO:0000256" key="4">
    <source>
        <dbReference type="ARBA" id="ARBA00012574"/>
    </source>
</evidence>
<dbReference type="InterPro" id="IPR052433">
    <property type="entry name" value="X-Pro_dipept-like"/>
</dbReference>
<dbReference type="EMBL" id="PDHS01000351">
    <property type="protein sequence ID" value="MQM31641.1"/>
    <property type="molecule type" value="Genomic_DNA"/>
</dbReference>
<comment type="cofactor">
    <cofactor evidence="2">
        <name>Mn(2+)</name>
        <dbReference type="ChEBI" id="CHEBI:29035"/>
    </cofactor>
</comment>
<proteinExistence type="inferred from homology"/>
<evidence type="ECO:0000313" key="12">
    <source>
        <dbReference type="EMBL" id="MQM31641.1"/>
    </source>
</evidence>
<dbReference type="GO" id="GO:0006508">
    <property type="term" value="P:proteolysis"/>
    <property type="evidence" value="ECO:0007669"/>
    <property type="project" value="UniProtKB-KW"/>
</dbReference>
<dbReference type="PROSITE" id="PS00491">
    <property type="entry name" value="PROLINE_PEPTIDASE"/>
    <property type="match status" value="1"/>
</dbReference>
<dbReference type="Proteomes" id="UP000342300">
    <property type="component" value="Unassembled WGS sequence"/>
</dbReference>
<dbReference type="InterPro" id="IPR036005">
    <property type="entry name" value="Creatinase/aminopeptidase-like"/>
</dbReference>
<keyword evidence="5" id="KW-0645">Protease</keyword>
<evidence type="ECO:0000256" key="10">
    <source>
        <dbReference type="RuleBase" id="RU000590"/>
    </source>
</evidence>
<evidence type="ECO:0000256" key="8">
    <source>
        <dbReference type="ARBA" id="ARBA00023049"/>
    </source>
</evidence>
<evidence type="ECO:0000256" key="1">
    <source>
        <dbReference type="ARBA" id="ARBA00001424"/>
    </source>
</evidence>
<dbReference type="AlphaFoldDB" id="A0A6A7RW36"/>
<dbReference type="Gene3D" id="3.90.230.10">
    <property type="entry name" value="Creatinase/methionine aminopeptidase superfamily"/>
    <property type="match status" value="1"/>
</dbReference>
<evidence type="ECO:0000313" key="13">
    <source>
        <dbReference type="Proteomes" id="UP000342300"/>
    </source>
</evidence>
<dbReference type="EC" id="3.4.11.9" evidence="4"/>